<proteinExistence type="predicted"/>
<gene>
    <name evidence="1" type="ORF">L2E82_04289</name>
</gene>
<name>A0ACB9H7F6_CICIN</name>
<organism evidence="1 2">
    <name type="scientific">Cichorium intybus</name>
    <name type="common">Chicory</name>
    <dbReference type="NCBI Taxonomy" id="13427"/>
    <lineage>
        <taxon>Eukaryota</taxon>
        <taxon>Viridiplantae</taxon>
        <taxon>Streptophyta</taxon>
        <taxon>Embryophyta</taxon>
        <taxon>Tracheophyta</taxon>
        <taxon>Spermatophyta</taxon>
        <taxon>Magnoliopsida</taxon>
        <taxon>eudicotyledons</taxon>
        <taxon>Gunneridae</taxon>
        <taxon>Pentapetalae</taxon>
        <taxon>asterids</taxon>
        <taxon>campanulids</taxon>
        <taxon>Asterales</taxon>
        <taxon>Asteraceae</taxon>
        <taxon>Cichorioideae</taxon>
        <taxon>Cichorieae</taxon>
        <taxon>Cichoriinae</taxon>
        <taxon>Cichorium</taxon>
    </lineage>
</organism>
<keyword evidence="2" id="KW-1185">Reference proteome</keyword>
<evidence type="ECO:0000313" key="2">
    <source>
        <dbReference type="Proteomes" id="UP001055811"/>
    </source>
</evidence>
<evidence type="ECO:0000313" key="1">
    <source>
        <dbReference type="EMBL" id="KAI3790887.1"/>
    </source>
</evidence>
<accession>A0ACB9H7F6</accession>
<reference evidence="1 2" key="2">
    <citation type="journal article" date="2022" name="Mol. Ecol. Resour.">
        <title>The genomes of chicory, endive, great burdock and yacon provide insights into Asteraceae paleo-polyploidization history and plant inulin production.</title>
        <authorList>
            <person name="Fan W."/>
            <person name="Wang S."/>
            <person name="Wang H."/>
            <person name="Wang A."/>
            <person name="Jiang F."/>
            <person name="Liu H."/>
            <person name="Zhao H."/>
            <person name="Xu D."/>
            <person name="Zhang Y."/>
        </authorList>
    </citation>
    <scope>NUCLEOTIDE SEQUENCE [LARGE SCALE GENOMIC DNA]</scope>
    <source>
        <strain evidence="2">cv. Punajuju</strain>
        <tissue evidence="1">Leaves</tissue>
    </source>
</reference>
<sequence>MAEADPKHLNNKRLASNDNEIEDTASSKPKVEKLEITNRGIGNQRGWLKKMEEVKTKFNTESAPMEDVDKHEFELWMKIWGE</sequence>
<dbReference type="EMBL" id="CM042009">
    <property type="protein sequence ID" value="KAI3790887.1"/>
    <property type="molecule type" value="Genomic_DNA"/>
</dbReference>
<comment type="caution">
    <text evidence="1">The sequence shown here is derived from an EMBL/GenBank/DDBJ whole genome shotgun (WGS) entry which is preliminary data.</text>
</comment>
<reference evidence="2" key="1">
    <citation type="journal article" date="2022" name="Mol. Ecol. Resour.">
        <title>The genomes of chicory, endive, great burdock and yacon provide insights into Asteraceae palaeo-polyploidization history and plant inulin production.</title>
        <authorList>
            <person name="Fan W."/>
            <person name="Wang S."/>
            <person name="Wang H."/>
            <person name="Wang A."/>
            <person name="Jiang F."/>
            <person name="Liu H."/>
            <person name="Zhao H."/>
            <person name="Xu D."/>
            <person name="Zhang Y."/>
        </authorList>
    </citation>
    <scope>NUCLEOTIDE SEQUENCE [LARGE SCALE GENOMIC DNA]</scope>
    <source>
        <strain evidence="2">cv. Punajuju</strain>
    </source>
</reference>
<protein>
    <submittedName>
        <fullName evidence="1">Uncharacterized protein</fullName>
    </submittedName>
</protein>
<dbReference type="Proteomes" id="UP001055811">
    <property type="component" value="Linkage Group LG01"/>
</dbReference>